<dbReference type="Pfam" id="PF07523">
    <property type="entry name" value="Big_3"/>
    <property type="match status" value="1"/>
</dbReference>
<protein>
    <recommendedName>
        <fullName evidence="5">BACON domain-containing protein</fullName>
    </recommendedName>
</protein>
<dbReference type="GO" id="GO:0008237">
    <property type="term" value="F:metallopeptidase activity"/>
    <property type="evidence" value="ECO:0007669"/>
    <property type="project" value="InterPro"/>
</dbReference>
<dbReference type="Gene3D" id="2.60.40.3630">
    <property type="match status" value="1"/>
</dbReference>
<evidence type="ECO:0000259" key="1">
    <source>
        <dbReference type="Pfam" id="PF07523"/>
    </source>
</evidence>
<dbReference type="Gene3D" id="3.40.390.10">
    <property type="entry name" value="Collagenase (Catalytic Domain)"/>
    <property type="match status" value="1"/>
</dbReference>
<dbReference type="InterPro" id="IPR013783">
    <property type="entry name" value="Ig-like_fold"/>
</dbReference>
<dbReference type="Pfam" id="PF13004">
    <property type="entry name" value="BACON"/>
    <property type="match status" value="1"/>
</dbReference>
<dbReference type="AlphaFoldDB" id="A0A5J4S7I5"/>
<dbReference type="CDD" id="cd14948">
    <property type="entry name" value="BACON"/>
    <property type="match status" value="2"/>
</dbReference>
<dbReference type="Pfam" id="PF19190">
    <property type="entry name" value="BACON_2"/>
    <property type="match status" value="1"/>
</dbReference>
<dbReference type="InterPro" id="IPR022038">
    <property type="entry name" value="Ig-like_bact"/>
</dbReference>
<organism evidence="4">
    <name type="scientific">termite gut metagenome</name>
    <dbReference type="NCBI Taxonomy" id="433724"/>
    <lineage>
        <taxon>unclassified sequences</taxon>
        <taxon>metagenomes</taxon>
        <taxon>organismal metagenomes</taxon>
    </lineage>
</organism>
<feature type="domain" description="Ig-like" evidence="1">
    <location>
        <begin position="132"/>
        <end position="197"/>
    </location>
</feature>
<dbReference type="PROSITE" id="PS51257">
    <property type="entry name" value="PROKAR_LIPOPROTEIN"/>
    <property type="match status" value="1"/>
</dbReference>
<reference evidence="4" key="1">
    <citation type="submission" date="2019-03" db="EMBL/GenBank/DDBJ databases">
        <title>Single cell metagenomics reveals metabolic interactions within the superorganism composed of flagellate Streblomastix strix and complex community of Bacteroidetes bacteria on its surface.</title>
        <authorList>
            <person name="Treitli S.C."/>
            <person name="Kolisko M."/>
            <person name="Husnik F."/>
            <person name="Keeling P."/>
            <person name="Hampl V."/>
        </authorList>
    </citation>
    <scope>NUCLEOTIDE SEQUENCE</scope>
    <source>
        <strain evidence="4">STM</strain>
    </source>
</reference>
<dbReference type="EMBL" id="SNRY01000346">
    <property type="protein sequence ID" value="KAA6342089.1"/>
    <property type="molecule type" value="Genomic_DNA"/>
</dbReference>
<dbReference type="Gene3D" id="2.60.40.10">
    <property type="entry name" value="Immunoglobulins"/>
    <property type="match status" value="2"/>
</dbReference>
<evidence type="ECO:0000259" key="3">
    <source>
        <dbReference type="Pfam" id="PF19190"/>
    </source>
</evidence>
<accession>A0A5J4S7I5</accession>
<proteinExistence type="predicted"/>
<evidence type="ECO:0000259" key="2">
    <source>
        <dbReference type="Pfam" id="PF13004"/>
    </source>
</evidence>
<comment type="caution">
    <text evidence="4">The sequence shown here is derived from an EMBL/GenBank/DDBJ whole genome shotgun (WGS) entry which is preliminary data.</text>
</comment>
<dbReference type="InterPro" id="IPR024361">
    <property type="entry name" value="BACON"/>
</dbReference>
<feature type="domain" description="BACON" evidence="2">
    <location>
        <begin position="224"/>
        <end position="279"/>
    </location>
</feature>
<name>A0A5J4S7I5_9ZZZZ</name>
<dbReference type="InterPro" id="IPR024079">
    <property type="entry name" value="MetalloPept_cat_dom_sf"/>
</dbReference>
<gene>
    <name evidence="4" type="ORF">EZS27_010153</name>
</gene>
<sequence>MKKVYHLVVIATAALITFGGCNEDKDEAAMLTVSPVDAVEFAADGTTTSAVTFTVTTNQSEWDATSNQTWLTVKKSATSFTLSAEAHTSTTAPEAATVTVTAGTAQAITINVTQAAYVPGAPELQSIAVTAPPAKTNYNVGDVIDLAGLVVTGTYNIGEPQALTVTDADVTYDFSTAGAKTVTITIGGKTTTFDVVVDEIISPTFISALSAEGQYAHTIIADGAWTASSSESWCDLSHASGSGNATLTIHVAAHTEKTPRSATITITGAGEPYSITVAQMPVFVIDRNLSWTEADGTPHTTIPADKNQWNNGEVLEYKKATKGAGVNLVIIGDAFNQMELAVGSVYETSSKELADMFLRMPVVRDYQEYFNIYILMWNFNKSGLFNEYPDGSFENLLGGKAYTVFNPRIDAMPQLADKDKGQNTTVIYNANGWAGGYMTTQTYNYASYQFSIAESNPVYWMIHECTGHAFASLGDEYLAPEDITEWEVTDWTPPLITPEVKPIEWNWAQNCRVAPWSENAWDAMIARPGNAGYAANIDGYRQIDNTHWAEPAYIWKNQTASNYMRVNPSISSDPWLRFLVYKRIMELAQEPYSVANFLENDNKQGYTKVDDWYAFLGLTGWQHSFPVHNHEQPSPYALWDK</sequence>
<evidence type="ECO:0008006" key="5">
    <source>
        <dbReference type="Google" id="ProtNLM"/>
    </source>
</evidence>
<evidence type="ECO:0000313" key="4">
    <source>
        <dbReference type="EMBL" id="KAA6342089.1"/>
    </source>
</evidence>
<feature type="domain" description="BACON" evidence="3">
    <location>
        <begin position="32"/>
        <end position="114"/>
    </location>
</feature>